<evidence type="ECO:0000256" key="1">
    <source>
        <dbReference type="SAM" id="MobiDB-lite"/>
    </source>
</evidence>
<dbReference type="PANTHER" id="PTHR16267:SF11">
    <property type="entry name" value="STUMPS, ISOFORM E"/>
    <property type="match status" value="1"/>
</dbReference>
<evidence type="ECO:0000313" key="3">
    <source>
        <dbReference type="RefSeq" id="XP_005097315.3"/>
    </source>
</evidence>
<evidence type="ECO:0000313" key="2">
    <source>
        <dbReference type="Proteomes" id="UP000694888"/>
    </source>
</evidence>
<feature type="region of interest" description="Disordered" evidence="1">
    <location>
        <begin position="587"/>
        <end position="669"/>
    </location>
</feature>
<dbReference type="RefSeq" id="XP_005097315.3">
    <property type="nucleotide sequence ID" value="XM_005097258.3"/>
</dbReference>
<keyword evidence="2" id="KW-1185">Reference proteome</keyword>
<dbReference type="GeneID" id="101864613"/>
<feature type="region of interest" description="Disordered" evidence="1">
    <location>
        <begin position="539"/>
        <end position="569"/>
    </location>
</feature>
<proteinExistence type="predicted"/>
<reference evidence="3" key="1">
    <citation type="submission" date="2025-08" db="UniProtKB">
        <authorList>
            <consortium name="RefSeq"/>
        </authorList>
    </citation>
    <scope>IDENTIFICATION</scope>
</reference>
<dbReference type="PANTHER" id="PTHR16267">
    <property type="entry name" value="BANK1/PIK3AP1 FAMILY MEMBER"/>
    <property type="match status" value="1"/>
</dbReference>
<dbReference type="InterPro" id="IPR052446">
    <property type="entry name" value="B-cell_PI3K-Signaling_Adptrs"/>
</dbReference>
<dbReference type="InterPro" id="IPR035897">
    <property type="entry name" value="Toll_tir_struct_dom_sf"/>
</dbReference>
<feature type="region of interest" description="Disordered" evidence="1">
    <location>
        <begin position="402"/>
        <end position="445"/>
    </location>
</feature>
<feature type="compositionally biased region" description="Polar residues" evidence="1">
    <location>
        <begin position="645"/>
        <end position="656"/>
    </location>
</feature>
<protein>
    <submittedName>
        <fullName evidence="3">Phosphoinositide 3-kinase adapter protein 1</fullName>
    </submittedName>
</protein>
<dbReference type="Proteomes" id="UP000694888">
    <property type="component" value="Unplaced"/>
</dbReference>
<organism evidence="2 3">
    <name type="scientific">Aplysia californica</name>
    <name type="common">California sea hare</name>
    <dbReference type="NCBI Taxonomy" id="6500"/>
    <lineage>
        <taxon>Eukaryota</taxon>
        <taxon>Metazoa</taxon>
        <taxon>Spiralia</taxon>
        <taxon>Lophotrochozoa</taxon>
        <taxon>Mollusca</taxon>
        <taxon>Gastropoda</taxon>
        <taxon>Heterobranchia</taxon>
        <taxon>Euthyneura</taxon>
        <taxon>Tectipleura</taxon>
        <taxon>Aplysiida</taxon>
        <taxon>Aplysioidea</taxon>
        <taxon>Aplysiidae</taxon>
        <taxon>Aplysia</taxon>
    </lineage>
</organism>
<feature type="compositionally biased region" description="Polar residues" evidence="1">
    <location>
        <begin position="599"/>
        <end position="626"/>
    </location>
</feature>
<name>A0ABM0JMR2_APLCA</name>
<accession>A0ABM0JMR2</accession>
<dbReference type="Gene3D" id="3.40.50.10140">
    <property type="entry name" value="Toll/interleukin-1 receptor homology (TIR) domain"/>
    <property type="match status" value="1"/>
</dbReference>
<gene>
    <name evidence="3" type="primary">LOC101864613</name>
</gene>
<sequence length="728" mass="80442">MANPAFRDVTIFHAEDAHGWIKYLLQHFHTGALSLRVDSMDLTHFDYNNPPEVAVAIQESYVIVLFITGAMLDYMEQKAGWFAAMLDQRDTVVTSIIGVYLNADQDDIESVCAKHNYTGDAWELVELLGDGSNMCHVVTKVLDSRDNNLEKGLRRQSINRRKEITNPYWGAEIVPSAFSTPGERAMIIFPEEVEGTITLEFSGLSETVQATLINPYNATFFTPELTRDNMIITVQIDDKTKYTLKWTFKDILSAFTSVEFLRETTGAESIRELDEKLATKYKCTLNTVSYSNQVLDYLGDSSTASSKGQGLYPTLLHLSAAFGLNELVCALLSSPGAAVACSIENSEGALPADLARENGHSVLADFMLSYQETKMCVDVCAKVYESQIDLPTFRDFVHEKSSLDSPKVGRPVPAERQNIKQPKTTDDSSLRAPPPIPPRKKSTCETHDEDYYVEIDSQDCYVTPDIELVGGAMGSRGQAELIAIQDEVKRGNFNVEEAERLFSAWKDRYKMGNTASFKTKQEGLLKLQAEFPNTIQTIKNARQKNEPKKKGKLSSSSIGSGGKDNESGSTVSHLAVLIGGALAGSQTKKSSRSLVPGQRVSNTSISSTTSYDSGRDSNISQLSLSSEGGDLEPDQLDSVLRKKPSTGSQLSSSTNLPKMEISLPRPKSVPPGLMSQSLYPFRHHSVTNAEDPLYSDVPIIPWSVLRKKEGIQRYVSSSFTKRFVKEKD</sequence>